<accession>A0A7W3LRR6</accession>
<dbReference type="GO" id="GO:0042602">
    <property type="term" value="F:riboflavin reductase (NADPH) activity"/>
    <property type="evidence" value="ECO:0007669"/>
    <property type="project" value="TreeGrafter"/>
</dbReference>
<evidence type="ECO:0000259" key="3">
    <source>
        <dbReference type="SMART" id="SM00903"/>
    </source>
</evidence>
<dbReference type="SUPFAM" id="SSF50475">
    <property type="entry name" value="FMN-binding split barrel"/>
    <property type="match status" value="1"/>
</dbReference>
<comment type="similarity">
    <text evidence="1">Belongs to the non-flavoprotein flavin reductase family.</text>
</comment>
<dbReference type="PANTHER" id="PTHR30466:SF11">
    <property type="entry name" value="FLAVIN-DEPENDENT MONOOXYGENASE, REDUCTASE SUBUNIT HSAB"/>
    <property type="match status" value="1"/>
</dbReference>
<dbReference type="RefSeq" id="WP_182845282.1">
    <property type="nucleotide sequence ID" value="NZ_BAAALP010000036.1"/>
</dbReference>
<gene>
    <name evidence="4" type="ORF">HNR61_004677</name>
</gene>
<evidence type="ECO:0000313" key="5">
    <source>
        <dbReference type="Proteomes" id="UP000572680"/>
    </source>
</evidence>
<dbReference type="InterPro" id="IPR012349">
    <property type="entry name" value="Split_barrel_FMN-bd"/>
</dbReference>
<dbReference type="PANTHER" id="PTHR30466">
    <property type="entry name" value="FLAVIN REDUCTASE"/>
    <property type="match status" value="1"/>
</dbReference>
<dbReference type="AlphaFoldDB" id="A0A7W3LRR6"/>
<proteinExistence type="inferred from homology"/>
<sequence length="176" mass="18840">MSRTNGVGDVKLLRRTFAAFPTGVTVVTVGGDSPHAMTANSFTSLSLDPPLALICVGHQAVMHGRLAAGHFGVSVLGVGQEALARRFADLSRPLGAAQFDGVDCDPGPATGVPLISGALARFECRLWRTYEGGDHSIFIGEVLSMDRPSRPEDDEALLFYEGRFRRLEPERSEVTA</sequence>
<evidence type="ECO:0000256" key="2">
    <source>
        <dbReference type="ARBA" id="ARBA00023002"/>
    </source>
</evidence>
<dbReference type="Pfam" id="PF01613">
    <property type="entry name" value="Flavin_Reduct"/>
    <property type="match status" value="1"/>
</dbReference>
<protein>
    <submittedName>
        <fullName evidence="4">Flavin reductase (DIM6/NTAB) family NADH-FMN oxidoreductase RutF</fullName>
    </submittedName>
</protein>
<dbReference type="GO" id="GO:0010181">
    <property type="term" value="F:FMN binding"/>
    <property type="evidence" value="ECO:0007669"/>
    <property type="project" value="InterPro"/>
</dbReference>
<keyword evidence="5" id="KW-1185">Reference proteome</keyword>
<evidence type="ECO:0000256" key="1">
    <source>
        <dbReference type="ARBA" id="ARBA00008898"/>
    </source>
</evidence>
<reference evidence="4 5" key="1">
    <citation type="submission" date="2020-08" db="EMBL/GenBank/DDBJ databases">
        <title>Genomic Encyclopedia of Type Strains, Phase IV (KMG-IV): sequencing the most valuable type-strain genomes for metagenomic binning, comparative biology and taxonomic classification.</title>
        <authorList>
            <person name="Goeker M."/>
        </authorList>
    </citation>
    <scope>NUCLEOTIDE SEQUENCE [LARGE SCALE GENOMIC DNA]</scope>
    <source>
        <strain evidence="4 5">DSM 44197</strain>
    </source>
</reference>
<evidence type="ECO:0000313" key="4">
    <source>
        <dbReference type="EMBL" id="MBA8953027.1"/>
    </source>
</evidence>
<dbReference type="Proteomes" id="UP000572680">
    <property type="component" value="Unassembled WGS sequence"/>
</dbReference>
<dbReference type="InterPro" id="IPR002563">
    <property type="entry name" value="Flavin_Rdtase-like_dom"/>
</dbReference>
<dbReference type="EMBL" id="JACJIA010000006">
    <property type="protein sequence ID" value="MBA8953027.1"/>
    <property type="molecule type" value="Genomic_DNA"/>
</dbReference>
<keyword evidence="2" id="KW-0560">Oxidoreductase</keyword>
<dbReference type="InterPro" id="IPR050268">
    <property type="entry name" value="NADH-dep_flavin_reductase"/>
</dbReference>
<dbReference type="Gene3D" id="2.30.110.10">
    <property type="entry name" value="Electron Transport, Fmn-binding Protein, Chain A"/>
    <property type="match status" value="1"/>
</dbReference>
<feature type="domain" description="Flavin reductase like" evidence="3">
    <location>
        <begin position="17"/>
        <end position="166"/>
    </location>
</feature>
<comment type="caution">
    <text evidence="4">The sequence shown here is derived from an EMBL/GenBank/DDBJ whole genome shotgun (WGS) entry which is preliminary data.</text>
</comment>
<dbReference type="SMART" id="SM00903">
    <property type="entry name" value="Flavin_Reduct"/>
    <property type="match status" value="1"/>
</dbReference>
<name>A0A7W3LRR6_ACTNM</name>
<organism evidence="4 5">
    <name type="scientific">Actinomadura namibiensis</name>
    <dbReference type="NCBI Taxonomy" id="182080"/>
    <lineage>
        <taxon>Bacteria</taxon>
        <taxon>Bacillati</taxon>
        <taxon>Actinomycetota</taxon>
        <taxon>Actinomycetes</taxon>
        <taxon>Streptosporangiales</taxon>
        <taxon>Thermomonosporaceae</taxon>
        <taxon>Actinomadura</taxon>
    </lineage>
</organism>